<dbReference type="EMBL" id="CM044706">
    <property type="protein sequence ID" value="KAI5658305.1"/>
    <property type="molecule type" value="Genomic_DNA"/>
</dbReference>
<protein>
    <submittedName>
        <fullName evidence="1">Uncharacterized protein</fullName>
    </submittedName>
</protein>
<reference evidence="2" key="1">
    <citation type="journal article" date="2023" name="Nat. Plants">
        <title>Single-cell RNA sequencing provides a high-resolution roadmap for understanding the multicellular compartmentation of specialized metabolism.</title>
        <authorList>
            <person name="Sun S."/>
            <person name="Shen X."/>
            <person name="Li Y."/>
            <person name="Li Y."/>
            <person name="Wang S."/>
            <person name="Li R."/>
            <person name="Zhang H."/>
            <person name="Shen G."/>
            <person name="Guo B."/>
            <person name="Wei J."/>
            <person name="Xu J."/>
            <person name="St-Pierre B."/>
            <person name="Chen S."/>
            <person name="Sun C."/>
        </authorList>
    </citation>
    <scope>NUCLEOTIDE SEQUENCE [LARGE SCALE GENOMIC DNA]</scope>
</reference>
<accession>A0ACC0AD48</accession>
<comment type="caution">
    <text evidence="1">The sequence shown here is derived from an EMBL/GenBank/DDBJ whole genome shotgun (WGS) entry which is preliminary data.</text>
</comment>
<sequence length="128" mass="14484">MPVVSTVIPRTPPLGQLRRSKVPACHSALNLQRYTTKAQRTESGILKGFIRQIPASRSQYQPELQSTLYERSIFQPHITYTQTGNEPWCTYQAALCYPSQWAPPDPTFQEIATTAEHDTELDAIPPWA</sequence>
<gene>
    <name evidence="1" type="ORF">M9H77_27098</name>
</gene>
<organism evidence="1 2">
    <name type="scientific">Catharanthus roseus</name>
    <name type="common">Madagascar periwinkle</name>
    <name type="synonym">Vinca rosea</name>
    <dbReference type="NCBI Taxonomy" id="4058"/>
    <lineage>
        <taxon>Eukaryota</taxon>
        <taxon>Viridiplantae</taxon>
        <taxon>Streptophyta</taxon>
        <taxon>Embryophyta</taxon>
        <taxon>Tracheophyta</taxon>
        <taxon>Spermatophyta</taxon>
        <taxon>Magnoliopsida</taxon>
        <taxon>eudicotyledons</taxon>
        <taxon>Gunneridae</taxon>
        <taxon>Pentapetalae</taxon>
        <taxon>asterids</taxon>
        <taxon>lamiids</taxon>
        <taxon>Gentianales</taxon>
        <taxon>Apocynaceae</taxon>
        <taxon>Rauvolfioideae</taxon>
        <taxon>Vinceae</taxon>
        <taxon>Catharanthinae</taxon>
        <taxon>Catharanthus</taxon>
    </lineage>
</organism>
<keyword evidence="2" id="KW-1185">Reference proteome</keyword>
<proteinExistence type="predicted"/>
<dbReference type="Proteomes" id="UP001060085">
    <property type="component" value="Linkage Group LG06"/>
</dbReference>
<evidence type="ECO:0000313" key="1">
    <source>
        <dbReference type="EMBL" id="KAI5658305.1"/>
    </source>
</evidence>
<name>A0ACC0AD48_CATRO</name>
<evidence type="ECO:0000313" key="2">
    <source>
        <dbReference type="Proteomes" id="UP001060085"/>
    </source>
</evidence>